<dbReference type="SUPFAM" id="SSF47336">
    <property type="entry name" value="ACP-like"/>
    <property type="match status" value="1"/>
</dbReference>
<protein>
    <recommendedName>
        <fullName evidence="3">Carrier domain-containing protein</fullName>
    </recommendedName>
</protein>
<keyword evidence="1" id="KW-0596">Phosphopantetheine</keyword>
<proteinExistence type="predicted"/>
<dbReference type="InterPro" id="IPR036736">
    <property type="entry name" value="ACP-like_sf"/>
</dbReference>
<dbReference type="InterPro" id="IPR003231">
    <property type="entry name" value="ACP"/>
</dbReference>
<dbReference type="InterPro" id="IPR009081">
    <property type="entry name" value="PP-bd_ACP"/>
</dbReference>
<evidence type="ECO:0000313" key="4">
    <source>
        <dbReference type="EMBL" id="SUZ53463.1"/>
    </source>
</evidence>
<dbReference type="Pfam" id="PF00550">
    <property type="entry name" value="PP-binding"/>
    <property type="match status" value="1"/>
</dbReference>
<dbReference type="GO" id="GO:0016020">
    <property type="term" value="C:membrane"/>
    <property type="evidence" value="ECO:0007669"/>
    <property type="project" value="GOC"/>
</dbReference>
<dbReference type="PANTHER" id="PTHR20863">
    <property type="entry name" value="ACYL CARRIER PROTEIN"/>
    <property type="match status" value="1"/>
</dbReference>
<evidence type="ECO:0000259" key="3">
    <source>
        <dbReference type="PROSITE" id="PS50075"/>
    </source>
</evidence>
<sequence>MSAYSYLAEVLVDKYDVDKDKIRPEATLTDLGLDSLMVVEFLFDVEDEFNIEVPDDRAEFETLNEAATLIDELIEAKGD</sequence>
<organism evidence="4">
    <name type="scientific">marine metagenome</name>
    <dbReference type="NCBI Taxonomy" id="408172"/>
    <lineage>
        <taxon>unclassified sequences</taxon>
        <taxon>metagenomes</taxon>
        <taxon>ecological metagenomes</taxon>
    </lineage>
</organism>
<dbReference type="GO" id="GO:0000035">
    <property type="term" value="F:acyl binding"/>
    <property type="evidence" value="ECO:0007669"/>
    <property type="project" value="TreeGrafter"/>
</dbReference>
<evidence type="ECO:0000256" key="1">
    <source>
        <dbReference type="ARBA" id="ARBA00022450"/>
    </source>
</evidence>
<dbReference type="PANTHER" id="PTHR20863:SF76">
    <property type="entry name" value="CARRIER DOMAIN-CONTAINING PROTEIN"/>
    <property type="match status" value="1"/>
</dbReference>
<gene>
    <name evidence="4" type="ORF">METZ01_LOCUS6317</name>
</gene>
<dbReference type="PROSITE" id="PS50075">
    <property type="entry name" value="CARRIER"/>
    <property type="match status" value="1"/>
</dbReference>
<dbReference type="GO" id="GO:0000036">
    <property type="term" value="F:acyl carrier activity"/>
    <property type="evidence" value="ECO:0007669"/>
    <property type="project" value="TreeGrafter"/>
</dbReference>
<dbReference type="Gene3D" id="1.10.1200.10">
    <property type="entry name" value="ACP-like"/>
    <property type="match status" value="1"/>
</dbReference>
<feature type="domain" description="Carrier" evidence="3">
    <location>
        <begin position="1"/>
        <end position="77"/>
    </location>
</feature>
<dbReference type="AlphaFoldDB" id="A0A381NIW7"/>
<accession>A0A381NIW7</accession>
<dbReference type="GO" id="GO:0005829">
    <property type="term" value="C:cytosol"/>
    <property type="evidence" value="ECO:0007669"/>
    <property type="project" value="TreeGrafter"/>
</dbReference>
<evidence type="ECO:0000256" key="2">
    <source>
        <dbReference type="ARBA" id="ARBA00022553"/>
    </source>
</evidence>
<name>A0A381NIW7_9ZZZZ</name>
<dbReference type="GO" id="GO:0009245">
    <property type="term" value="P:lipid A biosynthetic process"/>
    <property type="evidence" value="ECO:0007669"/>
    <property type="project" value="TreeGrafter"/>
</dbReference>
<dbReference type="EMBL" id="UINC01000333">
    <property type="protein sequence ID" value="SUZ53463.1"/>
    <property type="molecule type" value="Genomic_DNA"/>
</dbReference>
<reference evidence="4" key="1">
    <citation type="submission" date="2018-05" db="EMBL/GenBank/DDBJ databases">
        <authorList>
            <person name="Lanie J.A."/>
            <person name="Ng W.-L."/>
            <person name="Kazmierczak K.M."/>
            <person name="Andrzejewski T.M."/>
            <person name="Davidsen T.M."/>
            <person name="Wayne K.J."/>
            <person name="Tettelin H."/>
            <person name="Glass J.I."/>
            <person name="Rusch D."/>
            <person name="Podicherti R."/>
            <person name="Tsui H.-C.T."/>
            <person name="Winkler M.E."/>
        </authorList>
    </citation>
    <scope>NUCLEOTIDE SEQUENCE</scope>
</reference>
<keyword evidence="2" id="KW-0597">Phosphoprotein</keyword>